<sequence>MTYLASSKIKFAVCILFSFISSLMFSQEYQLDSASTLSVYGTSSLHDWHITTTSYSGSISFTNVNTGEIKTCNVTIPTETLKSGKSAMDKNTYKALQTNKYKNISFTLTKADNATVTSEGNFSIKATGNLTIAGTKKLITLNLNVIASQNQIKLTGEKTFKMSEFNIEPPTALFGTVTTGDEITIKFNSIFK</sequence>
<proteinExistence type="predicted"/>
<name>A0A9X1HZ40_9FLAO</name>
<keyword evidence="4" id="KW-1185">Reference proteome</keyword>
<dbReference type="PANTHER" id="PTHR34406">
    <property type="entry name" value="PROTEIN YCEI"/>
    <property type="match status" value="1"/>
</dbReference>
<dbReference type="RefSeq" id="WP_226541060.1">
    <property type="nucleotide sequence ID" value="NZ_JAJAPW010000001.1"/>
</dbReference>
<feature type="chain" id="PRO_5040802680" evidence="1">
    <location>
        <begin position="27"/>
        <end position="192"/>
    </location>
</feature>
<accession>A0A9X1HZ40</accession>
<dbReference type="SUPFAM" id="SSF101874">
    <property type="entry name" value="YceI-like"/>
    <property type="match status" value="1"/>
</dbReference>
<feature type="signal peptide" evidence="1">
    <location>
        <begin position="1"/>
        <end position="26"/>
    </location>
</feature>
<dbReference type="Gene3D" id="2.40.128.110">
    <property type="entry name" value="Lipid/polyisoprenoid-binding, YceI-like"/>
    <property type="match status" value="1"/>
</dbReference>
<dbReference type="SMART" id="SM00867">
    <property type="entry name" value="YceI"/>
    <property type="match status" value="1"/>
</dbReference>
<keyword evidence="1" id="KW-0732">Signal</keyword>
<evidence type="ECO:0000259" key="2">
    <source>
        <dbReference type="SMART" id="SM00867"/>
    </source>
</evidence>
<dbReference type="PANTHER" id="PTHR34406:SF1">
    <property type="entry name" value="PROTEIN YCEI"/>
    <property type="match status" value="1"/>
</dbReference>
<evidence type="ECO:0000313" key="4">
    <source>
        <dbReference type="Proteomes" id="UP001139199"/>
    </source>
</evidence>
<dbReference type="EMBL" id="JAJAPW010000001">
    <property type="protein sequence ID" value="MCB4797960.1"/>
    <property type="molecule type" value="Genomic_DNA"/>
</dbReference>
<evidence type="ECO:0000256" key="1">
    <source>
        <dbReference type="SAM" id="SignalP"/>
    </source>
</evidence>
<comment type="caution">
    <text evidence="3">The sequence shown here is derived from an EMBL/GenBank/DDBJ whole genome shotgun (WGS) entry which is preliminary data.</text>
</comment>
<dbReference type="AlphaFoldDB" id="A0A9X1HZ40"/>
<protein>
    <submittedName>
        <fullName evidence="3">YceI family protein</fullName>
    </submittedName>
</protein>
<gene>
    <name evidence="3" type="ORF">LG649_03840</name>
</gene>
<dbReference type="InterPro" id="IPR036761">
    <property type="entry name" value="TTHA0802/YceI-like_sf"/>
</dbReference>
<feature type="domain" description="Lipid/polyisoprenoid-binding YceI-like" evidence="2">
    <location>
        <begin position="28"/>
        <end position="192"/>
    </location>
</feature>
<dbReference type="Proteomes" id="UP001139199">
    <property type="component" value="Unassembled WGS sequence"/>
</dbReference>
<reference evidence="3" key="1">
    <citation type="submission" date="2021-10" db="EMBL/GenBank/DDBJ databases">
        <title>Tamlana sargassums sp. nov., and Tamlana laminarinivorans sp. nov., two new bacteria isolated from the brown alga.</title>
        <authorList>
            <person name="Li J."/>
        </authorList>
    </citation>
    <scope>NUCLEOTIDE SEQUENCE</scope>
    <source>
        <strain evidence="3">PT2-4</strain>
    </source>
</reference>
<dbReference type="Pfam" id="PF04264">
    <property type="entry name" value="YceI"/>
    <property type="match status" value="1"/>
</dbReference>
<dbReference type="InterPro" id="IPR007372">
    <property type="entry name" value="Lipid/polyisoprenoid-bd_YceI"/>
</dbReference>
<organism evidence="3 4">
    <name type="scientific">Neotamlana laminarinivorans</name>
    <dbReference type="NCBI Taxonomy" id="2883124"/>
    <lineage>
        <taxon>Bacteria</taxon>
        <taxon>Pseudomonadati</taxon>
        <taxon>Bacteroidota</taxon>
        <taxon>Flavobacteriia</taxon>
        <taxon>Flavobacteriales</taxon>
        <taxon>Flavobacteriaceae</taxon>
        <taxon>Neotamlana</taxon>
    </lineage>
</organism>
<evidence type="ECO:0000313" key="3">
    <source>
        <dbReference type="EMBL" id="MCB4797960.1"/>
    </source>
</evidence>